<feature type="transmembrane region" description="Helical" evidence="1">
    <location>
        <begin position="14"/>
        <end position="35"/>
    </location>
</feature>
<dbReference type="RefSeq" id="WP_066137457.1">
    <property type="nucleotide sequence ID" value="NZ_CBCSGM010000001.1"/>
</dbReference>
<proteinExistence type="predicted"/>
<organism evidence="2 3">
    <name type="scientific">Lederbergia lenta</name>
    <name type="common">Bacillus lentus</name>
    <dbReference type="NCBI Taxonomy" id="1467"/>
    <lineage>
        <taxon>Bacteria</taxon>
        <taxon>Bacillati</taxon>
        <taxon>Bacillota</taxon>
        <taxon>Bacilli</taxon>
        <taxon>Bacillales</taxon>
        <taxon>Bacillaceae</taxon>
        <taxon>Lederbergia</taxon>
    </lineage>
</organism>
<gene>
    <name evidence="2" type="ORF">NCTC4824_01730</name>
</gene>
<evidence type="ECO:0000313" key="2">
    <source>
        <dbReference type="EMBL" id="SQI56088.1"/>
    </source>
</evidence>
<sequence length="103" mass="12412">MCKNESGFTFLEGMLSLSFMILLSITLFPLLFNMLHQLNEEKKELIAYRLLYEHMEKQIKWKEGGRESRTIRNIDYELTLKEGREGDWIACVYYEEREHCLQQ</sequence>
<name>A0A2X4W7Z2_LEDLE</name>
<keyword evidence="1" id="KW-0812">Transmembrane</keyword>
<dbReference type="KEGG" id="blen:NCTC4824_01730"/>
<reference evidence="2 3" key="1">
    <citation type="submission" date="2018-06" db="EMBL/GenBank/DDBJ databases">
        <authorList>
            <consortium name="Pathogen Informatics"/>
            <person name="Doyle S."/>
        </authorList>
    </citation>
    <scope>NUCLEOTIDE SEQUENCE [LARGE SCALE GENOMIC DNA]</scope>
    <source>
        <strain evidence="2 3">NCTC4824</strain>
    </source>
</reference>
<keyword evidence="1" id="KW-1133">Transmembrane helix</keyword>
<dbReference type="AlphaFoldDB" id="A0A2X4W7Z2"/>
<evidence type="ECO:0000256" key="1">
    <source>
        <dbReference type="SAM" id="Phobius"/>
    </source>
</evidence>
<keyword evidence="1" id="KW-0472">Membrane</keyword>
<evidence type="ECO:0000313" key="3">
    <source>
        <dbReference type="Proteomes" id="UP000249134"/>
    </source>
</evidence>
<dbReference type="Proteomes" id="UP000249134">
    <property type="component" value="Chromosome 1"/>
</dbReference>
<keyword evidence="3" id="KW-1185">Reference proteome</keyword>
<dbReference type="STRING" id="1348624.GCA_001591545_00809"/>
<accession>A0A2X4W7Z2</accession>
<protein>
    <recommendedName>
        <fullName evidence="4">Type II secretion system protein</fullName>
    </recommendedName>
</protein>
<evidence type="ECO:0008006" key="4">
    <source>
        <dbReference type="Google" id="ProtNLM"/>
    </source>
</evidence>
<dbReference type="EMBL" id="LS483476">
    <property type="protein sequence ID" value="SQI56088.1"/>
    <property type="molecule type" value="Genomic_DNA"/>
</dbReference>